<gene>
    <name evidence="1" type="ORF">J4557_15450</name>
</gene>
<evidence type="ECO:0000313" key="1">
    <source>
        <dbReference type="EMBL" id="MBO2438916.1"/>
    </source>
</evidence>
<dbReference type="Proteomes" id="UP000666915">
    <property type="component" value="Unassembled WGS sequence"/>
</dbReference>
<keyword evidence="2" id="KW-1185">Reference proteome</keyword>
<proteinExistence type="predicted"/>
<evidence type="ECO:0008006" key="3">
    <source>
        <dbReference type="Google" id="ProtNLM"/>
    </source>
</evidence>
<reference evidence="1 2" key="1">
    <citation type="submission" date="2021-03" db="EMBL/GenBank/DDBJ databases">
        <authorList>
            <person name="Kanchanasin P."/>
            <person name="Saeng-In P."/>
            <person name="Phongsopitanun W."/>
            <person name="Yuki M."/>
            <person name="Kudo T."/>
            <person name="Ohkuma M."/>
            <person name="Tanasupawat S."/>
        </authorList>
    </citation>
    <scope>NUCLEOTIDE SEQUENCE [LARGE SCALE GENOMIC DNA]</scope>
    <source>
        <strain evidence="1 2">L46</strain>
    </source>
</reference>
<dbReference type="RefSeq" id="WP_208267224.1">
    <property type="nucleotide sequence ID" value="NZ_BAAAGM010000031.1"/>
</dbReference>
<name>A0ABS3QY86_9ACTN</name>
<comment type="caution">
    <text evidence="1">The sequence shown here is derived from an EMBL/GenBank/DDBJ whole genome shotgun (WGS) entry which is preliminary data.</text>
</comment>
<organism evidence="1 2">
    <name type="scientific">Actinomadura nitritigenes</name>
    <dbReference type="NCBI Taxonomy" id="134602"/>
    <lineage>
        <taxon>Bacteria</taxon>
        <taxon>Bacillati</taxon>
        <taxon>Actinomycetota</taxon>
        <taxon>Actinomycetes</taxon>
        <taxon>Streptosporangiales</taxon>
        <taxon>Thermomonosporaceae</taxon>
        <taxon>Actinomadura</taxon>
    </lineage>
</organism>
<evidence type="ECO:0000313" key="2">
    <source>
        <dbReference type="Proteomes" id="UP000666915"/>
    </source>
</evidence>
<protein>
    <recommendedName>
        <fullName evidence="3">Secreted protein</fullName>
    </recommendedName>
</protein>
<accession>A0ABS3QY86</accession>
<sequence length="209" mass="22940">MLTAIISAILSAIAALGGVTLSSHLGGRAQSRGWQHEREQKYREERLIAVSSFVSKAAYIRTACLAGLASNTRPLDLETLSEAHKELQTLATRLRLTAVQFSTVDVAMASADALGSVLQVMRRWSGTESEIAVATLRLASARLQEEVLVSNARHELGLDDLQGMPRYDEEVMLRSFLRKSIHDAEAVERIVGKIQQIKEAGKDSSWLAR</sequence>
<dbReference type="EMBL" id="JAGEOK010000009">
    <property type="protein sequence ID" value="MBO2438916.1"/>
    <property type="molecule type" value="Genomic_DNA"/>
</dbReference>